<dbReference type="InterPro" id="IPR050553">
    <property type="entry name" value="Thioredoxin_ResA/DsbE_sf"/>
</dbReference>
<dbReference type="SUPFAM" id="SSF52833">
    <property type="entry name" value="Thioredoxin-like"/>
    <property type="match status" value="1"/>
</dbReference>
<evidence type="ECO:0000256" key="4">
    <source>
        <dbReference type="ARBA" id="ARBA00023284"/>
    </source>
</evidence>
<evidence type="ECO:0000256" key="2">
    <source>
        <dbReference type="ARBA" id="ARBA00022748"/>
    </source>
</evidence>
<dbReference type="InterPro" id="IPR017937">
    <property type="entry name" value="Thioredoxin_CS"/>
</dbReference>
<evidence type="ECO:0000259" key="5">
    <source>
        <dbReference type="PROSITE" id="PS51352"/>
    </source>
</evidence>
<gene>
    <name evidence="6" type="ORF">K8V05_13565</name>
</gene>
<proteinExistence type="predicted"/>
<accession>A0A921H7C8</accession>
<dbReference type="Gene3D" id="3.40.30.10">
    <property type="entry name" value="Glutaredoxin"/>
    <property type="match status" value="1"/>
</dbReference>
<evidence type="ECO:0000313" key="6">
    <source>
        <dbReference type="EMBL" id="HJF71776.1"/>
    </source>
</evidence>
<evidence type="ECO:0000256" key="1">
    <source>
        <dbReference type="ARBA" id="ARBA00004196"/>
    </source>
</evidence>
<reference evidence="6" key="2">
    <citation type="submission" date="2021-09" db="EMBL/GenBank/DDBJ databases">
        <authorList>
            <person name="Gilroy R."/>
        </authorList>
    </citation>
    <scope>NUCLEOTIDE SEQUENCE</scope>
    <source>
        <strain evidence="6">6966</strain>
    </source>
</reference>
<dbReference type="GO" id="GO:0017004">
    <property type="term" value="P:cytochrome complex assembly"/>
    <property type="evidence" value="ECO:0007669"/>
    <property type="project" value="UniProtKB-KW"/>
</dbReference>
<reference evidence="6" key="1">
    <citation type="journal article" date="2021" name="PeerJ">
        <title>Extensive microbial diversity within the chicken gut microbiome revealed by metagenomics and culture.</title>
        <authorList>
            <person name="Gilroy R."/>
            <person name="Ravi A."/>
            <person name="Getino M."/>
            <person name="Pursley I."/>
            <person name="Horton D.L."/>
            <person name="Alikhan N.F."/>
            <person name="Baker D."/>
            <person name="Gharbi K."/>
            <person name="Hall N."/>
            <person name="Watson M."/>
            <person name="Adriaenssens E.M."/>
            <person name="Foster-Nyarko E."/>
            <person name="Jarju S."/>
            <person name="Secka A."/>
            <person name="Antonio M."/>
            <person name="Oren A."/>
            <person name="Chaudhuri R.R."/>
            <person name="La Ragione R."/>
            <person name="Hildebrand F."/>
            <person name="Pallen M.J."/>
        </authorList>
    </citation>
    <scope>NUCLEOTIDE SEQUENCE</scope>
    <source>
        <strain evidence="6">6966</strain>
    </source>
</reference>
<dbReference type="PROSITE" id="PS00194">
    <property type="entry name" value="THIOREDOXIN_1"/>
    <property type="match status" value="1"/>
</dbReference>
<comment type="subcellular location">
    <subcellularLocation>
        <location evidence="1">Cell envelope</location>
    </subcellularLocation>
</comment>
<dbReference type="InterPro" id="IPR012336">
    <property type="entry name" value="Thioredoxin-like_fold"/>
</dbReference>
<keyword evidence="2" id="KW-0201">Cytochrome c-type biogenesis</keyword>
<dbReference type="PANTHER" id="PTHR42852:SF6">
    <property type="entry name" value="THIOL:DISULFIDE INTERCHANGE PROTEIN DSBE"/>
    <property type="match status" value="1"/>
</dbReference>
<dbReference type="GO" id="GO:0030313">
    <property type="term" value="C:cell envelope"/>
    <property type="evidence" value="ECO:0007669"/>
    <property type="project" value="UniProtKB-SubCell"/>
</dbReference>
<sequence>GYEWGKKGYELLSPEMQASQPGRMLKEKLDNLSRTEVGAMFPVVTVQNAEGEMVDLKLGDGKVYVIDFWASWCGPCRAMMQELKEMYKIYRGKPIDFISISLDNTKKAWLPAHEEEQIPWGSYWIEENFNSSIAKQLGIEAIPFIVVVDQDGKIAGKNLRDEKLTGKINELLK</sequence>
<dbReference type="InterPro" id="IPR013766">
    <property type="entry name" value="Thioredoxin_domain"/>
</dbReference>
<dbReference type="AlphaFoldDB" id="A0A921H7C8"/>
<feature type="non-terminal residue" evidence="6">
    <location>
        <position position="1"/>
    </location>
</feature>
<dbReference type="InterPro" id="IPR036249">
    <property type="entry name" value="Thioredoxin-like_sf"/>
</dbReference>
<feature type="domain" description="Thioredoxin" evidence="5">
    <location>
        <begin position="35"/>
        <end position="173"/>
    </location>
</feature>
<dbReference type="Pfam" id="PF13905">
    <property type="entry name" value="Thioredoxin_8"/>
    <property type="match status" value="1"/>
</dbReference>
<organism evidence="6 7">
    <name type="scientific">Butyricimonas virosa</name>
    <dbReference type="NCBI Taxonomy" id="544645"/>
    <lineage>
        <taxon>Bacteria</taxon>
        <taxon>Pseudomonadati</taxon>
        <taxon>Bacteroidota</taxon>
        <taxon>Bacteroidia</taxon>
        <taxon>Bacteroidales</taxon>
        <taxon>Odoribacteraceae</taxon>
        <taxon>Butyricimonas</taxon>
    </lineage>
</organism>
<protein>
    <submittedName>
        <fullName evidence="6">TlpA family protein disulfide reductase</fullName>
    </submittedName>
</protein>
<dbReference type="PROSITE" id="PS51352">
    <property type="entry name" value="THIOREDOXIN_2"/>
    <property type="match status" value="1"/>
</dbReference>
<dbReference type="EMBL" id="DYVS01000256">
    <property type="protein sequence ID" value="HJF71776.1"/>
    <property type="molecule type" value="Genomic_DNA"/>
</dbReference>
<evidence type="ECO:0000256" key="3">
    <source>
        <dbReference type="ARBA" id="ARBA00023157"/>
    </source>
</evidence>
<keyword evidence="3" id="KW-1015">Disulfide bond</keyword>
<dbReference type="Proteomes" id="UP000742098">
    <property type="component" value="Unassembled WGS sequence"/>
</dbReference>
<evidence type="ECO:0000313" key="7">
    <source>
        <dbReference type="Proteomes" id="UP000742098"/>
    </source>
</evidence>
<dbReference type="CDD" id="cd02966">
    <property type="entry name" value="TlpA_like_family"/>
    <property type="match status" value="1"/>
</dbReference>
<dbReference type="PANTHER" id="PTHR42852">
    <property type="entry name" value="THIOL:DISULFIDE INTERCHANGE PROTEIN DSBE"/>
    <property type="match status" value="1"/>
</dbReference>
<name>A0A921H7C8_9BACT</name>
<keyword evidence="4" id="KW-0676">Redox-active center</keyword>
<comment type="caution">
    <text evidence="6">The sequence shown here is derived from an EMBL/GenBank/DDBJ whole genome shotgun (WGS) entry which is preliminary data.</text>
</comment>